<reference evidence="1 2" key="1">
    <citation type="submission" date="2022-08" db="EMBL/GenBank/DDBJ databases">
        <title>Reclassification of Massilia species as members of the genera Telluria, Duganella, Pseudoduganella, Mokoshia gen. nov. and Zemynaea gen. nov. using orthogonal and non-orthogonal genome-based approaches.</title>
        <authorList>
            <person name="Bowman J.P."/>
        </authorList>
    </citation>
    <scope>NUCLEOTIDE SEQUENCE [LARGE SCALE GENOMIC DNA]</scope>
    <source>
        <strain evidence="1 2">JCM 31605</strain>
    </source>
</reference>
<evidence type="ECO:0000313" key="2">
    <source>
        <dbReference type="Proteomes" id="UP001206126"/>
    </source>
</evidence>
<protein>
    <submittedName>
        <fullName evidence="1">Phage head closure protein</fullName>
    </submittedName>
</protein>
<dbReference type="Gene3D" id="2.40.10.270">
    <property type="entry name" value="Bacteriophage SPP1 head-tail adaptor protein"/>
    <property type="match status" value="1"/>
</dbReference>
<comment type="caution">
    <text evidence="1">The sequence shown here is derived from an EMBL/GenBank/DDBJ whole genome shotgun (WGS) entry which is preliminary data.</text>
</comment>
<evidence type="ECO:0000313" key="1">
    <source>
        <dbReference type="EMBL" id="MCS0808684.1"/>
    </source>
</evidence>
<dbReference type="NCBIfam" id="TIGR01563">
    <property type="entry name" value="gp16_SPP1"/>
    <property type="match status" value="1"/>
</dbReference>
<dbReference type="EMBL" id="JANUHB010000002">
    <property type="protein sequence ID" value="MCS0808684.1"/>
    <property type="molecule type" value="Genomic_DNA"/>
</dbReference>
<dbReference type="RefSeq" id="WP_258822748.1">
    <property type="nucleotide sequence ID" value="NZ_JANUHB010000002.1"/>
</dbReference>
<proteinExistence type="predicted"/>
<gene>
    <name evidence="1" type="ORF">NX774_12210</name>
</gene>
<organism evidence="1 2">
    <name type="scientific">Massilia agilis</name>
    <dbReference type="NCBI Taxonomy" id="1811226"/>
    <lineage>
        <taxon>Bacteria</taxon>
        <taxon>Pseudomonadati</taxon>
        <taxon>Pseudomonadota</taxon>
        <taxon>Betaproteobacteria</taxon>
        <taxon>Burkholderiales</taxon>
        <taxon>Oxalobacteraceae</taxon>
        <taxon>Telluria group</taxon>
        <taxon>Massilia</taxon>
    </lineage>
</organism>
<name>A0ABT2DCU6_9BURK</name>
<accession>A0ABT2DCU6</accession>
<dbReference type="Pfam" id="PF05521">
    <property type="entry name" value="Phage_HCP"/>
    <property type="match status" value="1"/>
</dbReference>
<dbReference type="InterPro" id="IPR038666">
    <property type="entry name" value="SSP1_head-tail_sf"/>
</dbReference>
<sequence>MRDRVRVYRKVAGTGSVGQPTTSLELVRPAWADVRMLGGLETVRADAQVSVARGSARLRYCTDITEGMVVEYAGAKYKVTAQLPNRADGYVDLTLESIK</sequence>
<dbReference type="InterPro" id="IPR008767">
    <property type="entry name" value="Phage_SPP1_head-tail_adaptor"/>
</dbReference>
<dbReference type="Proteomes" id="UP001206126">
    <property type="component" value="Unassembled WGS sequence"/>
</dbReference>
<keyword evidence="2" id="KW-1185">Reference proteome</keyword>